<dbReference type="FunFam" id="3.30.300.20:FF:000002">
    <property type="entry name" value="Transcription termination/antitermination protein NusA"/>
    <property type="match status" value="1"/>
</dbReference>
<evidence type="ECO:0000256" key="7">
    <source>
        <dbReference type="HAMAP-Rule" id="MF_00945"/>
    </source>
</evidence>
<accession>A0A937AEF9</accession>
<dbReference type="Gene3D" id="2.40.50.140">
    <property type="entry name" value="Nucleic acid-binding proteins"/>
    <property type="match status" value="1"/>
</dbReference>
<keyword evidence="4 7" id="KW-0694">RNA-binding</keyword>
<dbReference type="EMBL" id="JAERQG010000001">
    <property type="protein sequence ID" value="MBL0764109.1"/>
    <property type="molecule type" value="Genomic_DNA"/>
</dbReference>
<dbReference type="InterPro" id="IPR010213">
    <property type="entry name" value="TF_NusA"/>
</dbReference>
<comment type="function">
    <text evidence="7">Participates in both transcription termination and antitermination.</text>
</comment>
<dbReference type="RefSeq" id="WP_201917374.1">
    <property type="nucleotide sequence ID" value="NZ_JAERQG010000001.1"/>
</dbReference>
<dbReference type="Pfam" id="PF13184">
    <property type="entry name" value="KH_NusA_1st"/>
    <property type="match status" value="1"/>
</dbReference>
<dbReference type="GO" id="GO:0003723">
    <property type="term" value="F:RNA binding"/>
    <property type="evidence" value="ECO:0007669"/>
    <property type="project" value="UniProtKB-UniRule"/>
</dbReference>
<dbReference type="PANTHER" id="PTHR22648:SF0">
    <property type="entry name" value="TRANSCRIPTION TERMINATION_ANTITERMINATION PROTEIN NUSA"/>
    <property type="match status" value="1"/>
</dbReference>
<dbReference type="Gene3D" id="3.30.300.20">
    <property type="match status" value="2"/>
</dbReference>
<protein>
    <recommendedName>
        <fullName evidence="7">Transcription termination/antitermination protein NusA</fullName>
    </recommendedName>
</protein>
<dbReference type="GO" id="GO:0003700">
    <property type="term" value="F:DNA-binding transcription factor activity"/>
    <property type="evidence" value="ECO:0007669"/>
    <property type="project" value="InterPro"/>
</dbReference>
<dbReference type="GO" id="GO:0006353">
    <property type="term" value="P:DNA-templated transcription termination"/>
    <property type="evidence" value="ECO:0007669"/>
    <property type="project" value="UniProtKB-UniRule"/>
</dbReference>
<organism evidence="9 10">
    <name type="scientific">Marivirga atlantica</name>
    <dbReference type="NCBI Taxonomy" id="1548457"/>
    <lineage>
        <taxon>Bacteria</taxon>
        <taxon>Pseudomonadati</taxon>
        <taxon>Bacteroidota</taxon>
        <taxon>Cytophagia</taxon>
        <taxon>Cytophagales</taxon>
        <taxon>Marivirgaceae</taxon>
        <taxon>Marivirga</taxon>
    </lineage>
</organism>
<dbReference type="PANTHER" id="PTHR22648">
    <property type="entry name" value="TRANSCRIPTION TERMINATION FACTOR NUSA"/>
    <property type="match status" value="1"/>
</dbReference>
<comment type="caution">
    <text evidence="9">The sequence shown here is derived from an EMBL/GenBank/DDBJ whole genome shotgun (WGS) entry which is preliminary data.</text>
</comment>
<dbReference type="Gene3D" id="3.30.1480.10">
    <property type="entry name" value="NusA, N-terminal domain"/>
    <property type="match status" value="1"/>
</dbReference>
<dbReference type="InterPro" id="IPR015946">
    <property type="entry name" value="KH_dom-like_a/b"/>
</dbReference>
<dbReference type="SMART" id="SM00322">
    <property type="entry name" value="KH"/>
    <property type="match status" value="2"/>
</dbReference>
<dbReference type="SUPFAM" id="SSF50249">
    <property type="entry name" value="Nucleic acid-binding proteins"/>
    <property type="match status" value="1"/>
</dbReference>
<evidence type="ECO:0000256" key="1">
    <source>
        <dbReference type="ARBA" id="ARBA00022472"/>
    </source>
</evidence>
<dbReference type="Proteomes" id="UP000642920">
    <property type="component" value="Unassembled WGS sequence"/>
</dbReference>
<dbReference type="SUPFAM" id="SSF54814">
    <property type="entry name" value="Prokaryotic type KH domain (KH-domain type II)"/>
    <property type="match status" value="2"/>
</dbReference>
<feature type="domain" description="S1 motif" evidence="8">
    <location>
        <begin position="139"/>
        <end position="204"/>
    </location>
</feature>
<dbReference type="InterPro" id="IPR004087">
    <property type="entry name" value="KH_dom"/>
</dbReference>
<dbReference type="CDD" id="cd02134">
    <property type="entry name" value="KH-II_NusA_rpt1"/>
    <property type="match status" value="1"/>
</dbReference>
<dbReference type="Pfam" id="PF26594">
    <property type="entry name" value="KH_NusA_2nd"/>
    <property type="match status" value="1"/>
</dbReference>
<keyword evidence="5 7" id="KW-0805">Transcription regulation</keyword>
<dbReference type="NCBIfam" id="TIGR01953">
    <property type="entry name" value="NusA"/>
    <property type="match status" value="1"/>
</dbReference>
<dbReference type="InterPro" id="IPR013735">
    <property type="entry name" value="TF_NusA_N"/>
</dbReference>
<dbReference type="InterPro" id="IPR036555">
    <property type="entry name" value="NusA_N_sf"/>
</dbReference>
<evidence type="ECO:0000259" key="8">
    <source>
        <dbReference type="PROSITE" id="PS50126"/>
    </source>
</evidence>
<dbReference type="SUPFAM" id="SSF69705">
    <property type="entry name" value="Transcription factor NusA, N-terminal domain"/>
    <property type="match status" value="1"/>
</dbReference>
<reference evidence="9" key="1">
    <citation type="submission" date="2021-01" db="EMBL/GenBank/DDBJ databases">
        <title>Marivirga sp. nov., isolated from intertidal surface sediments.</title>
        <authorList>
            <person name="Zhang M."/>
        </authorList>
    </citation>
    <scope>NUCLEOTIDE SEQUENCE</scope>
    <source>
        <strain evidence="9">SM1354</strain>
    </source>
</reference>
<dbReference type="PROSITE" id="PS50126">
    <property type="entry name" value="S1"/>
    <property type="match status" value="1"/>
</dbReference>
<dbReference type="InterPro" id="IPR003029">
    <property type="entry name" value="S1_domain"/>
</dbReference>
<keyword evidence="6 7" id="KW-0804">Transcription</keyword>
<evidence type="ECO:0000256" key="2">
    <source>
        <dbReference type="ARBA" id="ARBA00022490"/>
    </source>
</evidence>
<comment type="subcellular location">
    <subcellularLocation>
        <location evidence="7">Cytoplasm</location>
    </subcellularLocation>
</comment>
<dbReference type="GO" id="GO:0005829">
    <property type="term" value="C:cytosol"/>
    <property type="evidence" value="ECO:0007669"/>
    <property type="project" value="TreeGrafter"/>
</dbReference>
<evidence type="ECO:0000256" key="5">
    <source>
        <dbReference type="ARBA" id="ARBA00023015"/>
    </source>
</evidence>
<name>A0A937AEF9_9BACT</name>
<sequence length="415" mass="48038">MDTLNLIESFADFARQKNIDRPTMIRILEDVFRTMIRKKYETDDNFDIIINADKGDLEIWRFREIVDDNSEDIWEHDKISLSDAKKIEPDFEIGEEVAEEVKLIDFGRRAVTTARQTLIQKVKDLEKDILFAKYKELVGEIIAGEVYQILSREILLTDADGNELVLLKSEMIPKDRFRKGDNVRAVVHRVEMINGNPKIILSRTSPVFLERLFEQEVPEVYDELITMKKIVREPGERAKVAVESYDDRIDPVGACVGMKGSRIHSIVRELQNENIDVINYTDNLELYIQRALSPAKISSIKIDEENKRVSVYLKPDQVSLAIGKGGQNIKLASKLVGLEIDVFRELSESEEEDVLIDEFSDVLEDWVIEELKKIGLDTAKRVLELGREELIRRTDLEEETIDEIFKIFSQEFEQE</sequence>
<evidence type="ECO:0000256" key="6">
    <source>
        <dbReference type="ARBA" id="ARBA00023163"/>
    </source>
</evidence>
<evidence type="ECO:0000313" key="9">
    <source>
        <dbReference type="EMBL" id="MBL0764109.1"/>
    </source>
</evidence>
<dbReference type="InterPro" id="IPR025249">
    <property type="entry name" value="TF_NusA_KH_1st"/>
</dbReference>
<dbReference type="Pfam" id="PF08529">
    <property type="entry name" value="NusA_N"/>
    <property type="match status" value="1"/>
</dbReference>
<gene>
    <name evidence="7 9" type="primary">nusA</name>
    <name evidence="9" type="ORF">JKP34_02520</name>
</gene>
<dbReference type="InterPro" id="IPR009019">
    <property type="entry name" value="KH_sf_prok-type"/>
</dbReference>
<proteinExistence type="inferred from homology"/>
<keyword evidence="1 7" id="KW-0806">Transcription termination</keyword>
<comment type="similarity">
    <text evidence="7">Belongs to the NusA family.</text>
</comment>
<keyword evidence="3 7" id="KW-0889">Transcription antitermination</keyword>
<dbReference type="HAMAP" id="MF_00945_B">
    <property type="entry name" value="NusA_B"/>
    <property type="match status" value="1"/>
</dbReference>
<dbReference type="AlphaFoldDB" id="A0A937AEF9"/>
<comment type="subunit">
    <text evidence="7">Monomer. Binds directly to the core enzyme of the DNA-dependent RNA polymerase and to nascent RNA.</text>
</comment>
<keyword evidence="10" id="KW-1185">Reference proteome</keyword>
<keyword evidence="2 7" id="KW-0963">Cytoplasm</keyword>
<evidence type="ECO:0000256" key="3">
    <source>
        <dbReference type="ARBA" id="ARBA00022814"/>
    </source>
</evidence>
<evidence type="ECO:0000313" key="10">
    <source>
        <dbReference type="Proteomes" id="UP000642920"/>
    </source>
</evidence>
<dbReference type="InterPro" id="IPR012340">
    <property type="entry name" value="NA-bd_OB-fold"/>
</dbReference>
<evidence type="ECO:0000256" key="4">
    <source>
        <dbReference type="ARBA" id="ARBA00022884"/>
    </source>
</evidence>
<dbReference type="CDD" id="cd22529">
    <property type="entry name" value="KH-II_NusA_rpt2"/>
    <property type="match status" value="1"/>
</dbReference>
<dbReference type="GO" id="GO:0031564">
    <property type="term" value="P:transcription antitermination"/>
    <property type="evidence" value="ECO:0007669"/>
    <property type="project" value="UniProtKB-UniRule"/>
</dbReference>
<dbReference type="InterPro" id="IPR030842">
    <property type="entry name" value="TF_NusA_bacterial"/>
</dbReference>
<dbReference type="PROSITE" id="PS50084">
    <property type="entry name" value="KH_TYPE_1"/>
    <property type="match status" value="1"/>
</dbReference>
<dbReference type="InterPro" id="IPR058582">
    <property type="entry name" value="KH_NusA_2nd"/>
</dbReference>